<proteinExistence type="inferred from homology"/>
<comment type="subcellular location">
    <subcellularLocation>
        <location evidence="1">Membrane</location>
        <topology evidence="1">Multi-pass membrane protein</topology>
    </subcellularLocation>
</comment>
<keyword evidence="6 11" id="KW-1133">Transmembrane helix</keyword>
<keyword evidence="12" id="KW-0496">Mitochondrion</keyword>
<evidence type="ECO:0000313" key="12">
    <source>
        <dbReference type="EMBL" id="AFU50282.1"/>
    </source>
</evidence>
<feature type="transmembrane region" description="Helical" evidence="11">
    <location>
        <begin position="6"/>
        <end position="23"/>
    </location>
</feature>
<dbReference type="InterPro" id="IPR039428">
    <property type="entry name" value="NUOK/Mnh_C1-like"/>
</dbReference>
<feature type="transmembrane region" description="Helical" evidence="11">
    <location>
        <begin position="55"/>
        <end position="80"/>
    </location>
</feature>
<evidence type="ECO:0000256" key="6">
    <source>
        <dbReference type="ARBA" id="ARBA00022989"/>
    </source>
</evidence>
<evidence type="ECO:0000256" key="10">
    <source>
        <dbReference type="ARBA" id="ARBA00049551"/>
    </source>
</evidence>
<organism evidence="12">
    <name type="scientific">Donacia distincta</name>
    <dbReference type="NCBI Taxonomy" id="131636"/>
    <lineage>
        <taxon>Eukaryota</taxon>
        <taxon>Metazoa</taxon>
        <taxon>Ecdysozoa</taxon>
        <taxon>Arthropoda</taxon>
        <taxon>Hexapoda</taxon>
        <taxon>Insecta</taxon>
        <taxon>Pterygota</taxon>
        <taxon>Neoptera</taxon>
        <taxon>Endopterygota</taxon>
        <taxon>Coleoptera</taxon>
        <taxon>Polyphaga</taxon>
        <taxon>Cucujiformia</taxon>
        <taxon>Chrysomeloidea</taxon>
        <taxon>Chrysomelidae</taxon>
        <taxon>Donaciinae</taxon>
        <taxon>Donacia</taxon>
    </lineage>
</organism>
<evidence type="ECO:0000256" key="11">
    <source>
        <dbReference type="SAM" id="Phobius"/>
    </source>
</evidence>
<geneLocation type="mitochondrion" evidence="12"/>
<evidence type="ECO:0000256" key="8">
    <source>
        <dbReference type="ARBA" id="ARBA00023136"/>
    </source>
</evidence>
<sequence>MLIYFYISLIFLFSGLLMYSFNYKHLLIMLLSLEFMVISLYFLLFNYLSLMSYEFFFSLIFLSMSVMESVLGLSIMVYMIRAFGNDYMLSFTFLW</sequence>
<comment type="similarity">
    <text evidence="2">Belongs to the complex I subunit 4L family.</text>
</comment>
<evidence type="ECO:0000256" key="3">
    <source>
        <dbReference type="ARBA" id="ARBA00016612"/>
    </source>
</evidence>
<protein>
    <recommendedName>
        <fullName evidence="3">NADH-ubiquinone oxidoreductase chain 4L</fullName>
    </recommendedName>
    <alternativeName>
        <fullName evidence="9">NADH dehydrogenase subunit 4L</fullName>
    </alternativeName>
</protein>
<reference evidence="12" key="1">
    <citation type="submission" date="2012-06" db="EMBL/GenBank/DDBJ databases">
        <title>Mitogenomics of the Coleoptera under dense taxon sampling.</title>
        <authorList>
            <person name="Timmermans M.J.T.N."/>
            <person name="Lim J."/>
            <person name="Dodsworth S."/>
            <person name="Haran J."/>
            <person name="Ahrens D."/>
            <person name="Bocak L."/>
            <person name="London A."/>
            <person name="Culverwell L."/>
            <person name="Vogler A.P."/>
        </authorList>
    </citation>
    <scope>NUCLEOTIDE SEQUENCE</scope>
</reference>
<keyword evidence="4 11" id="KW-0812">Transmembrane</keyword>
<evidence type="ECO:0000256" key="4">
    <source>
        <dbReference type="ARBA" id="ARBA00022692"/>
    </source>
</evidence>
<dbReference type="AlphaFoldDB" id="U3KZU1"/>
<dbReference type="EMBL" id="JX220999">
    <property type="protein sequence ID" value="AFU50282.1"/>
    <property type="molecule type" value="Genomic_DNA"/>
</dbReference>
<feature type="transmembrane region" description="Helical" evidence="11">
    <location>
        <begin position="30"/>
        <end position="49"/>
    </location>
</feature>
<name>U3KZU1_9CUCU</name>
<comment type="catalytic activity">
    <reaction evidence="10">
        <text>a ubiquinone + NADH + 5 H(+)(in) = a ubiquinol + NAD(+) + 4 H(+)(out)</text>
        <dbReference type="Rhea" id="RHEA:29091"/>
        <dbReference type="Rhea" id="RHEA-COMP:9565"/>
        <dbReference type="Rhea" id="RHEA-COMP:9566"/>
        <dbReference type="ChEBI" id="CHEBI:15378"/>
        <dbReference type="ChEBI" id="CHEBI:16389"/>
        <dbReference type="ChEBI" id="CHEBI:17976"/>
        <dbReference type="ChEBI" id="CHEBI:57540"/>
        <dbReference type="ChEBI" id="CHEBI:57945"/>
        <dbReference type="EC" id="7.1.1.2"/>
    </reaction>
</comment>
<keyword evidence="8 11" id="KW-0472">Membrane</keyword>
<gene>
    <name evidence="12" type="primary">ND4L</name>
</gene>
<evidence type="ECO:0000256" key="2">
    <source>
        <dbReference type="ARBA" id="ARBA00010519"/>
    </source>
</evidence>
<dbReference type="GO" id="GO:0016020">
    <property type="term" value="C:membrane"/>
    <property type="evidence" value="ECO:0007669"/>
    <property type="project" value="UniProtKB-SubCell"/>
</dbReference>
<accession>U3KZU1</accession>
<dbReference type="GO" id="GO:0008137">
    <property type="term" value="F:NADH dehydrogenase (ubiquinone) activity"/>
    <property type="evidence" value="ECO:0007669"/>
    <property type="project" value="UniProtKB-EC"/>
</dbReference>
<keyword evidence="7" id="KW-0520">NAD</keyword>
<keyword evidence="5" id="KW-1278">Translocase</keyword>
<evidence type="ECO:0000256" key="5">
    <source>
        <dbReference type="ARBA" id="ARBA00022967"/>
    </source>
</evidence>
<dbReference type="Gene3D" id="1.10.287.3510">
    <property type="match status" value="1"/>
</dbReference>
<dbReference type="Pfam" id="PF00420">
    <property type="entry name" value="Oxidored_q2"/>
    <property type="match status" value="1"/>
</dbReference>
<evidence type="ECO:0000256" key="7">
    <source>
        <dbReference type="ARBA" id="ARBA00023027"/>
    </source>
</evidence>
<evidence type="ECO:0000256" key="1">
    <source>
        <dbReference type="ARBA" id="ARBA00004141"/>
    </source>
</evidence>
<evidence type="ECO:0000256" key="9">
    <source>
        <dbReference type="ARBA" id="ARBA00031586"/>
    </source>
</evidence>